<evidence type="ECO:0000313" key="2">
    <source>
        <dbReference type="Proteomes" id="UP001055811"/>
    </source>
</evidence>
<name>A0ACB9BH60_CICIN</name>
<comment type="caution">
    <text evidence="1">The sequence shown here is derived from an EMBL/GenBank/DDBJ whole genome shotgun (WGS) entry which is preliminary data.</text>
</comment>
<proteinExistence type="predicted"/>
<reference evidence="1 2" key="2">
    <citation type="journal article" date="2022" name="Mol. Ecol. Resour.">
        <title>The genomes of chicory, endive, great burdock and yacon provide insights into Asteraceae paleo-polyploidization history and plant inulin production.</title>
        <authorList>
            <person name="Fan W."/>
            <person name="Wang S."/>
            <person name="Wang H."/>
            <person name="Wang A."/>
            <person name="Jiang F."/>
            <person name="Liu H."/>
            <person name="Zhao H."/>
            <person name="Xu D."/>
            <person name="Zhang Y."/>
        </authorList>
    </citation>
    <scope>NUCLEOTIDE SEQUENCE [LARGE SCALE GENOMIC DNA]</scope>
    <source>
        <strain evidence="2">cv. Punajuju</strain>
        <tissue evidence="1">Leaves</tissue>
    </source>
</reference>
<sequence length="105" mass="11787">MPYMYPHAKGILNAVKEKEVDTAIASRLPTRDIAATFVDKLGIKSMFVAQEIFSGWSHKMEHFKKNQQKTQLPFNQVSKMGVTSILVNNGVTIEASTTYQARRAV</sequence>
<organism evidence="1 2">
    <name type="scientific">Cichorium intybus</name>
    <name type="common">Chicory</name>
    <dbReference type="NCBI Taxonomy" id="13427"/>
    <lineage>
        <taxon>Eukaryota</taxon>
        <taxon>Viridiplantae</taxon>
        <taxon>Streptophyta</taxon>
        <taxon>Embryophyta</taxon>
        <taxon>Tracheophyta</taxon>
        <taxon>Spermatophyta</taxon>
        <taxon>Magnoliopsida</taxon>
        <taxon>eudicotyledons</taxon>
        <taxon>Gunneridae</taxon>
        <taxon>Pentapetalae</taxon>
        <taxon>asterids</taxon>
        <taxon>campanulids</taxon>
        <taxon>Asterales</taxon>
        <taxon>Asteraceae</taxon>
        <taxon>Cichorioideae</taxon>
        <taxon>Cichorieae</taxon>
        <taxon>Cichoriinae</taxon>
        <taxon>Cichorium</taxon>
    </lineage>
</organism>
<dbReference type="Proteomes" id="UP001055811">
    <property type="component" value="Linkage Group LG06"/>
</dbReference>
<keyword evidence="2" id="KW-1185">Reference proteome</keyword>
<gene>
    <name evidence="1" type="ORF">L2E82_32418</name>
</gene>
<evidence type="ECO:0000313" key="1">
    <source>
        <dbReference type="EMBL" id="KAI3721408.1"/>
    </source>
</evidence>
<protein>
    <submittedName>
        <fullName evidence="1">Uncharacterized protein</fullName>
    </submittedName>
</protein>
<accession>A0ACB9BH60</accession>
<reference evidence="2" key="1">
    <citation type="journal article" date="2022" name="Mol. Ecol. Resour.">
        <title>The genomes of chicory, endive, great burdock and yacon provide insights into Asteraceae palaeo-polyploidization history and plant inulin production.</title>
        <authorList>
            <person name="Fan W."/>
            <person name="Wang S."/>
            <person name="Wang H."/>
            <person name="Wang A."/>
            <person name="Jiang F."/>
            <person name="Liu H."/>
            <person name="Zhao H."/>
            <person name="Xu D."/>
            <person name="Zhang Y."/>
        </authorList>
    </citation>
    <scope>NUCLEOTIDE SEQUENCE [LARGE SCALE GENOMIC DNA]</scope>
    <source>
        <strain evidence="2">cv. Punajuju</strain>
    </source>
</reference>
<dbReference type="EMBL" id="CM042014">
    <property type="protein sequence ID" value="KAI3721408.1"/>
    <property type="molecule type" value="Genomic_DNA"/>
</dbReference>